<organism evidence="2 3">
    <name type="scientific">Haemaphysalis longicornis</name>
    <name type="common">Bush tick</name>
    <dbReference type="NCBI Taxonomy" id="44386"/>
    <lineage>
        <taxon>Eukaryota</taxon>
        <taxon>Metazoa</taxon>
        <taxon>Ecdysozoa</taxon>
        <taxon>Arthropoda</taxon>
        <taxon>Chelicerata</taxon>
        <taxon>Arachnida</taxon>
        <taxon>Acari</taxon>
        <taxon>Parasitiformes</taxon>
        <taxon>Ixodida</taxon>
        <taxon>Ixodoidea</taxon>
        <taxon>Ixodidae</taxon>
        <taxon>Haemaphysalinae</taxon>
        <taxon>Haemaphysalis</taxon>
    </lineage>
</organism>
<gene>
    <name evidence="2" type="ORF">HPB48_007776</name>
</gene>
<sequence length="161" mass="17567">MAEIHRELSSVLRERSVFSNVLDKIEAKAKLKREWLGLRLRRRGRHPVHLEDCRAGNDSLHYNVLAHTRQGIPHKAAGARRVRRSTPLCPARLVYAKLLRHRVWLDGGGTAQGGHSLGASSAAHPPAASTFTADNTESTARAAPNRAAHKKASSAGKPQKG</sequence>
<feature type="compositionally biased region" description="Low complexity" evidence="1">
    <location>
        <begin position="117"/>
        <end position="129"/>
    </location>
</feature>
<comment type="caution">
    <text evidence="2">The sequence shown here is derived from an EMBL/GenBank/DDBJ whole genome shotgun (WGS) entry which is preliminary data.</text>
</comment>
<protein>
    <submittedName>
        <fullName evidence="2">Uncharacterized protein</fullName>
    </submittedName>
</protein>
<evidence type="ECO:0000313" key="3">
    <source>
        <dbReference type="Proteomes" id="UP000821853"/>
    </source>
</evidence>
<evidence type="ECO:0000256" key="1">
    <source>
        <dbReference type="SAM" id="MobiDB-lite"/>
    </source>
</evidence>
<proteinExistence type="predicted"/>
<feature type="region of interest" description="Disordered" evidence="1">
    <location>
        <begin position="115"/>
        <end position="161"/>
    </location>
</feature>
<name>A0A9J6GD02_HAELO</name>
<dbReference type="VEuPathDB" id="VectorBase:HLOH_040379"/>
<dbReference type="Proteomes" id="UP000821853">
    <property type="component" value="Chromosome 4"/>
</dbReference>
<feature type="compositionally biased region" description="Polar residues" evidence="1">
    <location>
        <begin position="130"/>
        <end position="139"/>
    </location>
</feature>
<reference evidence="2 3" key="1">
    <citation type="journal article" date="2020" name="Cell">
        <title>Large-Scale Comparative Analyses of Tick Genomes Elucidate Their Genetic Diversity and Vector Capacities.</title>
        <authorList>
            <consortium name="Tick Genome and Microbiome Consortium (TIGMIC)"/>
            <person name="Jia N."/>
            <person name="Wang J."/>
            <person name="Shi W."/>
            <person name="Du L."/>
            <person name="Sun Y."/>
            <person name="Zhan W."/>
            <person name="Jiang J.F."/>
            <person name="Wang Q."/>
            <person name="Zhang B."/>
            <person name="Ji P."/>
            <person name="Bell-Sakyi L."/>
            <person name="Cui X.M."/>
            <person name="Yuan T.T."/>
            <person name="Jiang B.G."/>
            <person name="Yang W.F."/>
            <person name="Lam T.T."/>
            <person name="Chang Q.C."/>
            <person name="Ding S.J."/>
            <person name="Wang X.J."/>
            <person name="Zhu J.G."/>
            <person name="Ruan X.D."/>
            <person name="Zhao L."/>
            <person name="Wei J.T."/>
            <person name="Ye R.Z."/>
            <person name="Que T.C."/>
            <person name="Du C.H."/>
            <person name="Zhou Y.H."/>
            <person name="Cheng J.X."/>
            <person name="Dai P.F."/>
            <person name="Guo W.B."/>
            <person name="Han X.H."/>
            <person name="Huang E.J."/>
            <person name="Li L.F."/>
            <person name="Wei W."/>
            <person name="Gao Y.C."/>
            <person name="Liu J.Z."/>
            <person name="Shao H.Z."/>
            <person name="Wang X."/>
            <person name="Wang C.C."/>
            <person name="Yang T.C."/>
            <person name="Huo Q.B."/>
            <person name="Li W."/>
            <person name="Chen H.Y."/>
            <person name="Chen S.E."/>
            <person name="Zhou L.G."/>
            <person name="Ni X.B."/>
            <person name="Tian J.H."/>
            <person name="Sheng Y."/>
            <person name="Liu T."/>
            <person name="Pan Y.S."/>
            <person name="Xia L.Y."/>
            <person name="Li J."/>
            <person name="Zhao F."/>
            <person name="Cao W.C."/>
        </authorList>
    </citation>
    <scope>NUCLEOTIDE SEQUENCE [LARGE SCALE GENOMIC DNA]</scope>
    <source>
        <strain evidence="2">HaeL-2018</strain>
    </source>
</reference>
<dbReference type="AlphaFoldDB" id="A0A9J6GD02"/>
<accession>A0A9J6GD02</accession>
<keyword evidence="3" id="KW-1185">Reference proteome</keyword>
<dbReference type="EMBL" id="JABSTR010000006">
    <property type="protein sequence ID" value="KAH9372697.1"/>
    <property type="molecule type" value="Genomic_DNA"/>
</dbReference>
<evidence type="ECO:0000313" key="2">
    <source>
        <dbReference type="EMBL" id="KAH9372697.1"/>
    </source>
</evidence>